<evidence type="ECO:0000313" key="7">
    <source>
        <dbReference type="EMBL" id="KNG87084.1"/>
    </source>
</evidence>
<dbReference type="SMART" id="SM00906">
    <property type="entry name" value="Fungal_trans"/>
    <property type="match status" value="1"/>
</dbReference>
<keyword evidence="2" id="KW-0805">Transcription regulation</keyword>
<dbReference type="GO" id="GO:0005634">
    <property type="term" value="C:nucleus"/>
    <property type="evidence" value="ECO:0007669"/>
    <property type="project" value="UniProtKB-SubCell"/>
</dbReference>
<dbReference type="InterPro" id="IPR050613">
    <property type="entry name" value="Sec_Metabolite_Reg"/>
</dbReference>
<dbReference type="GO" id="GO:0006351">
    <property type="term" value="P:DNA-templated transcription"/>
    <property type="evidence" value="ECO:0007669"/>
    <property type="project" value="InterPro"/>
</dbReference>
<evidence type="ECO:0000256" key="2">
    <source>
        <dbReference type="ARBA" id="ARBA00023015"/>
    </source>
</evidence>
<dbReference type="RefSeq" id="XP_015408007.1">
    <property type="nucleotide sequence ID" value="XM_015550947.1"/>
</dbReference>
<dbReference type="GO" id="GO:0008270">
    <property type="term" value="F:zinc ion binding"/>
    <property type="evidence" value="ECO:0007669"/>
    <property type="project" value="InterPro"/>
</dbReference>
<reference evidence="7 8" key="1">
    <citation type="submission" date="2014-06" db="EMBL/GenBank/DDBJ databases">
        <title>The Genome of the Aflatoxigenic Filamentous Fungus Aspergillus nomius.</title>
        <authorList>
            <person name="Moore M.G."/>
            <person name="Shannon B.M."/>
            <person name="Brian M.M."/>
        </authorList>
    </citation>
    <scope>NUCLEOTIDE SEQUENCE [LARGE SCALE GENOMIC DNA]</scope>
    <source>
        <strain evidence="7 8">NRRL 13137</strain>
    </source>
</reference>
<evidence type="ECO:0000256" key="4">
    <source>
        <dbReference type="ARBA" id="ARBA00023242"/>
    </source>
</evidence>
<dbReference type="STRING" id="1509407.A0A0L1J5R6"/>
<organism evidence="7 8">
    <name type="scientific">Aspergillus nomiae NRRL (strain ATCC 15546 / NRRL 13137 / CBS 260.88 / M93)</name>
    <dbReference type="NCBI Taxonomy" id="1509407"/>
    <lineage>
        <taxon>Eukaryota</taxon>
        <taxon>Fungi</taxon>
        <taxon>Dikarya</taxon>
        <taxon>Ascomycota</taxon>
        <taxon>Pezizomycotina</taxon>
        <taxon>Eurotiomycetes</taxon>
        <taxon>Eurotiomycetidae</taxon>
        <taxon>Eurotiales</taxon>
        <taxon>Aspergillaceae</taxon>
        <taxon>Aspergillus</taxon>
        <taxon>Aspergillus subgen. Circumdati</taxon>
    </lineage>
</organism>
<evidence type="ECO:0000259" key="6">
    <source>
        <dbReference type="SMART" id="SM00906"/>
    </source>
</evidence>
<dbReference type="CDD" id="cd12148">
    <property type="entry name" value="fungal_TF_MHR"/>
    <property type="match status" value="1"/>
</dbReference>
<evidence type="ECO:0000256" key="1">
    <source>
        <dbReference type="ARBA" id="ARBA00004123"/>
    </source>
</evidence>
<protein>
    <recommendedName>
        <fullName evidence="6">Xylanolytic transcriptional activator regulatory domain-containing protein</fullName>
    </recommendedName>
</protein>
<gene>
    <name evidence="7" type="ORF">ANOM_005690</name>
</gene>
<feature type="region of interest" description="Disordered" evidence="5">
    <location>
        <begin position="550"/>
        <end position="572"/>
    </location>
</feature>
<evidence type="ECO:0000256" key="3">
    <source>
        <dbReference type="ARBA" id="ARBA00023163"/>
    </source>
</evidence>
<name>A0A0L1J5R6_ASPN3</name>
<evidence type="ECO:0000256" key="5">
    <source>
        <dbReference type="SAM" id="MobiDB-lite"/>
    </source>
</evidence>
<sequence>MHSSLISDEWESEMHLSPSDQLVNFLPHGEEHSQHFRQLGYSSVAGSNSFVELERVMRCTGPPTPPSQPCTEALLLISRLPPKNIMDELIATFFSDVNWHYFIVEKFYFNDLLVRWYCTETSQLTYLSSYEFSQELRYFPSLLFEVVALSLQFLPPGAPAWGFFGDEASLSQKYSDMGVELLELLGVQGTALTAVQASLLRASWLKNLGRGIDAWRSLGNAIRLSQELGLHRQQVFQQSSSDSVEKSLGSFWYNEYKKRMWINLYSWDSLMALVLGRPMMISNFDCDIQLPIDCDIPDIPFKTVPVIPSNNLGNRPTSLSASLVRYFISTKVHRIRELRLDTPHPKDYAMVAVLHQEALSILDGTKPVLRHQNPDTSWDAQHAYLPQQREELLTVVYTFLTALHRPHISTHVQSLRAVLQAGIVVLDSQQRLFDLTSTHHYMLCHLSFYTVDVAILLLVVSALHPQQMLEVTGNIHRAIQQAIVRLSRMAPVNPTASSGLDVIQRCYRRLQESCAFSLPADAIPAHSASTGVQLQDICGALSHEQLNFQDWESPESRSSPGNRTQNFSTTDGSATTHYFDQSYWLQQIDGIYSAANHASDLDTILEAGRD</sequence>
<keyword evidence="4" id="KW-0539">Nucleus</keyword>
<accession>A0A0L1J5R6</accession>
<dbReference type="OrthoDB" id="5344325at2759"/>
<dbReference type="PANTHER" id="PTHR31001">
    <property type="entry name" value="UNCHARACTERIZED TRANSCRIPTIONAL REGULATORY PROTEIN"/>
    <property type="match status" value="1"/>
</dbReference>
<evidence type="ECO:0000313" key="8">
    <source>
        <dbReference type="Proteomes" id="UP000037505"/>
    </source>
</evidence>
<keyword evidence="3" id="KW-0804">Transcription</keyword>
<dbReference type="Proteomes" id="UP000037505">
    <property type="component" value="Unassembled WGS sequence"/>
</dbReference>
<keyword evidence="8" id="KW-1185">Reference proteome</keyword>
<dbReference type="AlphaFoldDB" id="A0A0L1J5R6"/>
<dbReference type="EMBL" id="JNOM01000093">
    <property type="protein sequence ID" value="KNG87084.1"/>
    <property type="molecule type" value="Genomic_DNA"/>
</dbReference>
<comment type="caution">
    <text evidence="7">The sequence shown here is derived from an EMBL/GenBank/DDBJ whole genome shotgun (WGS) entry which is preliminary data.</text>
</comment>
<comment type="subcellular location">
    <subcellularLocation>
        <location evidence="1">Nucleus</location>
    </subcellularLocation>
</comment>
<dbReference type="Pfam" id="PF04082">
    <property type="entry name" value="Fungal_trans"/>
    <property type="match status" value="1"/>
</dbReference>
<dbReference type="PANTHER" id="PTHR31001:SF87">
    <property type="entry name" value="COL-21"/>
    <property type="match status" value="1"/>
</dbReference>
<proteinExistence type="predicted"/>
<dbReference type="GO" id="GO:0003677">
    <property type="term" value="F:DNA binding"/>
    <property type="evidence" value="ECO:0007669"/>
    <property type="project" value="InterPro"/>
</dbReference>
<dbReference type="InterPro" id="IPR007219">
    <property type="entry name" value="XnlR_reg_dom"/>
</dbReference>
<feature type="domain" description="Xylanolytic transcriptional activator regulatory" evidence="6">
    <location>
        <begin position="214"/>
        <end position="297"/>
    </location>
</feature>
<dbReference type="GeneID" id="26807494"/>